<evidence type="ECO:0000313" key="6">
    <source>
        <dbReference type="Proteomes" id="UP000460272"/>
    </source>
</evidence>
<dbReference type="InterPro" id="IPR001296">
    <property type="entry name" value="Glyco_trans_1"/>
</dbReference>
<evidence type="ECO:0000259" key="3">
    <source>
        <dbReference type="Pfam" id="PF00534"/>
    </source>
</evidence>
<sequence>MVPKAYALLSTYPPTQCGLATFSAALLTHLRGLGDHACVVRVLDEEVLPGSVPRAAPEIVHDLVNGSARSAAVAVDVINGFDAVIVQHEYGIYGGPDGQDLVPLLNALRVPSIVVLHTVLARPTARQRAILDDVIASASKVVTMTRTARTRLLDIYGTDPAKVVVIPHGAADYRVPATLRQAGQPPVVLTWGLLGPGKGIEHAIDAIALLRDRGLNVAYTVAGQTHPRVQARDGEAYRGSLLARAKSHGLAHLVRFDGRFLPAGVLGELIAGADVVVLPYDSLEQVTSGVLIEAITAGKPVISTSFPHAIEVLGGGAGLLVERQDPAGIAGALHRVLTEPGLSARMSRHAGDLAPQLLWPAVARRYRNLVATVARSRGGVVA</sequence>
<keyword evidence="1" id="KW-0328">Glycosyltransferase</keyword>
<dbReference type="Pfam" id="PF00534">
    <property type="entry name" value="Glycos_transf_1"/>
    <property type="match status" value="1"/>
</dbReference>
<dbReference type="GO" id="GO:0016757">
    <property type="term" value="F:glycosyltransferase activity"/>
    <property type="evidence" value="ECO:0007669"/>
    <property type="project" value="UniProtKB-KW"/>
</dbReference>
<dbReference type="SUPFAM" id="SSF53756">
    <property type="entry name" value="UDP-Glycosyltransferase/glycogen phosphorylase"/>
    <property type="match status" value="1"/>
</dbReference>
<keyword evidence="2 5" id="KW-0808">Transferase</keyword>
<feature type="domain" description="Glycosyltransferase subfamily 4-like N-terminal" evidence="4">
    <location>
        <begin position="18"/>
        <end position="169"/>
    </location>
</feature>
<dbReference type="Pfam" id="PF13439">
    <property type="entry name" value="Glyco_transf_4"/>
    <property type="match status" value="1"/>
</dbReference>
<proteinExistence type="predicted"/>
<feature type="domain" description="Glycosyl transferase family 1" evidence="3">
    <location>
        <begin position="182"/>
        <end position="350"/>
    </location>
</feature>
<evidence type="ECO:0000256" key="1">
    <source>
        <dbReference type="ARBA" id="ARBA00022676"/>
    </source>
</evidence>
<accession>A0A6P2C302</accession>
<name>A0A6P2C302_9ACTN</name>
<dbReference type="GO" id="GO:0009103">
    <property type="term" value="P:lipopolysaccharide biosynthetic process"/>
    <property type="evidence" value="ECO:0007669"/>
    <property type="project" value="TreeGrafter"/>
</dbReference>
<gene>
    <name evidence="5" type="ORF">EAS64_15685</name>
</gene>
<evidence type="ECO:0000256" key="2">
    <source>
        <dbReference type="ARBA" id="ARBA00022679"/>
    </source>
</evidence>
<evidence type="ECO:0000259" key="4">
    <source>
        <dbReference type="Pfam" id="PF13439"/>
    </source>
</evidence>
<keyword evidence="6" id="KW-1185">Reference proteome</keyword>
<dbReference type="EMBL" id="RPFW01000003">
    <property type="protein sequence ID" value="TVZ03883.1"/>
    <property type="molecule type" value="Genomic_DNA"/>
</dbReference>
<comment type="caution">
    <text evidence="5">The sequence shown here is derived from an EMBL/GenBank/DDBJ whole genome shotgun (WGS) entry which is preliminary data.</text>
</comment>
<dbReference type="Gene3D" id="3.40.50.2000">
    <property type="entry name" value="Glycogen Phosphorylase B"/>
    <property type="match status" value="2"/>
</dbReference>
<dbReference type="InterPro" id="IPR028098">
    <property type="entry name" value="Glyco_trans_4-like_N"/>
</dbReference>
<dbReference type="PANTHER" id="PTHR46401">
    <property type="entry name" value="GLYCOSYLTRANSFERASE WBBK-RELATED"/>
    <property type="match status" value="1"/>
</dbReference>
<dbReference type="OrthoDB" id="9765330at2"/>
<dbReference type="PANTHER" id="PTHR46401:SF2">
    <property type="entry name" value="GLYCOSYLTRANSFERASE WBBK-RELATED"/>
    <property type="match status" value="1"/>
</dbReference>
<protein>
    <submittedName>
        <fullName evidence="5">Glycosyltransferase</fullName>
    </submittedName>
</protein>
<reference evidence="5 6" key="1">
    <citation type="submission" date="2018-11" db="EMBL/GenBank/DDBJ databases">
        <title>Trebonia kvetii gen.nov., sp.nov., a novel acidophilic actinobacterium, and proposal of the new actinobacterial family Treboniaceae fam. nov.</title>
        <authorList>
            <person name="Rapoport D."/>
            <person name="Sagova-Mareckova M."/>
            <person name="Sedlacek I."/>
            <person name="Provaznik J."/>
            <person name="Kralova S."/>
            <person name="Pavlinic D."/>
            <person name="Benes V."/>
            <person name="Kopecky J."/>
        </authorList>
    </citation>
    <scope>NUCLEOTIDE SEQUENCE [LARGE SCALE GENOMIC DNA]</scope>
    <source>
        <strain evidence="5 6">15Tr583</strain>
    </source>
</reference>
<evidence type="ECO:0000313" key="5">
    <source>
        <dbReference type="EMBL" id="TVZ03883.1"/>
    </source>
</evidence>
<dbReference type="Proteomes" id="UP000460272">
    <property type="component" value="Unassembled WGS sequence"/>
</dbReference>
<organism evidence="5 6">
    <name type="scientific">Trebonia kvetii</name>
    <dbReference type="NCBI Taxonomy" id="2480626"/>
    <lineage>
        <taxon>Bacteria</taxon>
        <taxon>Bacillati</taxon>
        <taxon>Actinomycetota</taxon>
        <taxon>Actinomycetes</taxon>
        <taxon>Streptosporangiales</taxon>
        <taxon>Treboniaceae</taxon>
        <taxon>Trebonia</taxon>
    </lineage>
</organism>
<dbReference type="AlphaFoldDB" id="A0A6P2C302"/>